<evidence type="ECO:0000256" key="4">
    <source>
        <dbReference type="ARBA" id="ARBA00022723"/>
    </source>
</evidence>
<dbReference type="GO" id="GO:0000049">
    <property type="term" value="F:tRNA binding"/>
    <property type="evidence" value="ECO:0007669"/>
    <property type="project" value="TreeGrafter"/>
</dbReference>
<keyword evidence="8" id="KW-0030">Aminoacyl-tRNA synthetase</keyword>
<dbReference type="SUPFAM" id="SSF50249">
    <property type="entry name" value="Nucleic acid-binding proteins"/>
    <property type="match status" value="1"/>
</dbReference>
<evidence type="ECO:0000256" key="2">
    <source>
        <dbReference type="ARBA" id="ARBA00013166"/>
    </source>
</evidence>
<evidence type="ECO:0000259" key="13">
    <source>
        <dbReference type="PROSITE" id="PS50862"/>
    </source>
</evidence>
<protein>
    <recommendedName>
        <fullName evidence="2 11">Lysine--tRNA ligase</fullName>
        <ecNumber evidence="2 11">6.1.1.6</ecNumber>
    </recommendedName>
    <alternativeName>
        <fullName evidence="9 11">Lysyl-tRNA synthetase</fullName>
    </alternativeName>
</protein>
<dbReference type="InterPro" id="IPR004364">
    <property type="entry name" value="Aa-tRNA-synt_II"/>
</dbReference>
<dbReference type="FunFam" id="2.40.50.140:FF:000024">
    <property type="entry name" value="Lysine--tRNA ligase"/>
    <property type="match status" value="1"/>
</dbReference>
<dbReference type="GO" id="GO:0004824">
    <property type="term" value="F:lysine-tRNA ligase activity"/>
    <property type="evidence" value="ECO:0007669"/>
    <property type="project" value="UniProtKB-EC"/>
</dbReference>
<dbReference type="InterPro" id="IPR006195">
    <property type="entry name" value="aa-tRNA-synth_II"/>
</dbReference>
<comment type="similarity">
    <text evidence="1">Belongs to the class-II aminoacyl-tRNA synthetase family.</text>
</comment>
<evidence type="ECO:0000256" key="5">
    <source>
        <dbReference type="ARBA" id="ARBA00022741"/>
    </source>
</evidence>
<dbReference type="GO" id="GO:0046872">
    <property type="term" value="F:metal ion binding"/>
    <property type="evidence" value="ECO:0007669"/>
    <property type="project" value="UniProtKB-KW"/>
</dbReference>
<dbReference type="GO" id="GO:0006430">
    <property type="term" value="P:lysyl-tRNA aminoacylation"/>
    <property type="evidence" value="ECO:0007669"/>
    <property type="project" value="InterPro"/>
</dbReference>
<keyword evidence="15" id="KW-1185">Reference proteome</keyword>
<dbReference type="InterPro" id="IPR002313">
    <property type="entry name" value="Lys-tRNA-ligase_II"/>
</dbReference>
<dbReference type="PROSITE" id="PS50862">
    <property type="entry name" value="AA_TRNA_LIGASE_II"/>
    <property type="match status" value="1"/>
</dbReference>
<dbReference type="STRING" id="554055.A0A2P6V9F2"/>
<evidence type="ECO:0000313" key="14">
    <source>
        <dbReference type="EMBL" id="PSC70717.1"/>
    </source>
</evidence>
<dbReference type="CDD" id="cd04322">
    <property type="entry name" value="LysRS_N"/>
    <property type="match status" value="1"/>
</dbReference>
<evidence type="ECO:0000256" key="6">
    <source>
        <dbReference type="ARBA" id="ARBA00022840"/>
    </source>
</evidence>
<dbReference type="HAMAP" id="MF_00252">
    <property type="entry name" value="Lys_tRNA_synth_class2"/>
    <property type="match status" value="1"/>
</dbReference>
<keyword evidence="3" id="KW-0436">Ligase</keyword>
<dbReference type="Gene3D" id="2.40.50.140">
    <property type="entry name" value="Nucleic acid-binding proteins"/>
    <property type="match status" value="1"/>
</dbReference>
<dbReference type="Pfam" id="PF01336">
    <property type="entry name" value="tRNA_anti-codon"/>
    <property type="match status" value="1"/>
</dbReference>
<dbReference type="OrthoDB" id="21243at2759"/>
<dbReference type="SUPFAM" id="SSF55681">
    <property type="entry name" value="Class II aaRS and biotin synthetases"/>
    <property type="match status" value="1"/>
</dbReference>
<evidence type="ECO:0000256" key="9">
    <source>
        <dbReference type="ARBA" id="ARBA00030563"/>
    </source>
</evidence>
<proteinExistence type="inferred from homology"/>
<name>A0A2P6V9F2_9CHLO</name>
<dbReference type="GO" id="GO:0005524">
    <property type="term" value="F:ATP binding"/>
    <property type="evidence" value="ECO:0007669"/>
    <property type="project" value="UniProtKB-KW"/>
</dbReference>
<evidence type="ECO:0000256" key="3">
    <source>
        <dbReference type="ARBA" id="ARBA00022598"/>
    </source>
</evidence>
<evidence type="ECO:0000256" key="12">
    <source>
        <dbReference type="SAM" id="MobiDB-lite"/>
    </source>
</evidence>
<dbReference type="CDD" id="cd00775">
    <property type="entry name" value="LysRS_core"/>
    <property type="match status" value="1"/>
</dbReference>
<dbReference type="InterPro" id="IPR004365">
    <property type="entry name" value="NA-bd_OB_tRNA"/>
</dbReference>
<sequence length="604" mass="65039">MLAGSSLARAVAAAARPRLALPHCARLRALASSAAESVSAEAAPSAEQPAKQPKQPKGGKKGGQQESTSSDEDIRKLRIQKAEELRAAGREPYAYNFARTHTAAQLQSLHADLGDGAVAEGAAVAVAGRVMSRRFMGKLAFFKLVDASGSIQLYIERAAVEAAQGPEGFTALKSLVDSGDIVGVRGGVKRTEKGELSVMVESLEVLTKSLLPLPDKWHGLADVEQRYRKRYLDMIVTPGVVDTFKARSKTISVMRRMLEDQEFLEVETPVLESSAGGADARPFVTYHNTMGRNFTLRIATELHLKRLVVGGLERVFEIGRIFRNEGISSRHNPEFTSIELYQAYADYNDMMDLTERIIRTCAQAVCGQLQLPYQGQTLDFEVPFRRATMHDLVKDECGLDFQQFAAGDLEAARAAALEALRQQPGTGAVQAAVAKAPSVGHVLNEMFEGLVESTLQQPTFVLDHPVEISPLAKPHRARAGVTERFELFVAGRELANSFSELTDPVDQRQRLEAQVAAHHAAVLAHQAEQAAAAGADGGASGSGSAGGAADEEAPYEVVLDEDFLAALEIGMPPTGGMGMGIDRLVMLLTDSPSIRDVIAFPLMK</sequence>
<feature type="compositionally biased region" description="Low complexity" evidence="12">
    <location>
        <begin position="36"/>
        <end position="56"/>
    </location>
</feature>
<evidence type="ECO:0000256" key="8">
    <source>
        <dbReference type="ARBA" id="ARBA00023146"/>
    </source>
</evidence>
<keyword evidence="5" id="KW-0547">Nucleotide-binding</keyword>
<feature type="domain" description="Aminoacyl-transfer RNA synthetases class-II family profile" evidence="13">
    <location>
        <begin position="244"/>
        <end position="601"/>
    </location>
</feature>
<gene>
    <name evidence="14" type="ORF">C2E20_5911</name>
</gene>
<feature type="region of interest" description="Disordered" evidence="12">
    <location>
        <begin position="36"/>
        <end position="74"/>
    </location>
</feature>
<accession>A0A2P6V9F2</accession>
<dbReference type="InterPro" id="IPR018149">
    <property type="entry name" value="Lys-tRNA-synth_II_C"/>
</dbReference>
<dbReference type="GO" id="GO:0005829">
    <property type="term" value="C:cytosol"/>
    <property type="evidence" value="ECO:0007669"/>
    <property type="project" value="TreeGrafter"/>
</dbReference>
<comment type="caution">
    <text evidence="14">The sequence shown here is derived from an EMBL/GenBank/DDBJ whole genome shotgun (WGS) entry which is preliminary data.</text>
</comment>
<dbReference type="InterPro" id="IPR012340">
    <property type="entry name" value="NA-bd_OB-fold"/>
</dbReference>
<keyword evidence="6" id="KW-0067">ATP-binding</keyword>
<dbReference type="EMBL" id="LHPF02000018">
    <property type="protein sequence ID" value="PSC70717.1"/>
    <property type="molecule type" value="Genomic_DNA"/>
</dbReference>
<dbReference type="Proteomes" id="UP000239649">
    <property type="component" value="Unassembled WGS sequence"/>
</dbReference>
<evidence type="ECO:0000256" key="7">
    <source>
        <dbReference type="ARBA" id="ARBA00022917"/>
    </source>
</evidence>
<dbReference type="PANTHER" id="PTHR42918">
    <property type="entry name" value="LYSYL-TRNA SYNTHETASE"/>
    <property type="match status" value="1"/>
</dbReference>
<dbReference type="NCBIfam" id="TIGR00499">
    <property type="entry name" value="lysS_bact"/>
    <property type="match status" value="1"/>
</dbReference>
<dbReference type="InterPro" id="IPR045864">
    <property type="entry name" value="aa-tRNA-synth_II/BPL/LPL"/>
</dbReference>
<evidence type="ECO:0000256" key="1">
    <source>
        <dbReference type="ARBA" id="ARBA00008226"/>
    </source>
</evidence>
<dbReference type="PRINTS" id="PR00982">
    <property type="entry name" value="TRNASYNTHLYS"/>
</dbReference>
<dbReference type="Gene3D" id="3.30.930.10">
    <property type="entry name" value="Bira Bifunctional Protein, Domain 2"/>
    <property type="match status" value="1"/>
</dbReference>
<dbReference type="PANTHER" id="PTHR42918:SF15">
    <property type="entry name" value="LYSINE--TRNA LIGASE, CHLOROPLASTIC_MITOCHONDRIAL"/>
    <property type="match status" value="1"/>
</dbReference>
<evidence type="ECO:0000313" key="15">
    <source>
        <dbReference type="Proteomes" id="UP000239649"/>
    </source>
</evidence>
<keyword evidence="7" id="KW-0648">Protein biosynthesis</keyword>
<dbReference type="Pfam" id="PF00152">
    <property type="entry name" value="tRNA-synt_2"/>
    <property type="match status" value="1"/>
</dbReference>
<comment type="catalytic activity">
    <reaction evidence="10 11">
        <text>tRNA(Lys) + L-lysine + ATP = L-lysyl-tRNA(Lys) + AMP + diphosphate</text>
        <dbReference type="Rhea" id="RHEA:20792"/>
        <dbReference type="Rhea" id="RHEA-COMP:9696"/>
        <dbReference type="Rhea" id="RHEA-COMP:9697"/>
        <dbReference type="ChEBI" id="CHEBI:30616"/>
        <dbReference type="ChEBI" id="CHEBI:32551"/>
        <dbReference type="ChEBI" id="CHEBI:33019"/>
        <dbReference type="ChEBI" id="CHEBI:78442"/>
        <dbReference type="ChEBI" id="CHEBI:78529"/>
        <dbReference type="ChEBI" id="CHEBI:456215"/>
        <dbReference type="EC" id="6.1.1.6"/>
    </reaction>
</comment>
<dbReference type="FunFam" id="3.30.930.10:FF:000067">
    <property type="entry name" value="Lysine--tRNA ligase"/>
    <property type="match status" value="1"/>
</dbReference>
<dbReference type="InterPro" id="IPR044136">
    <property type="entry name" value="Lys-tRNA-ligase_II_N"/>
</dbReference>
<organism evidence="14 15">
    <name type="scientific">Micractinium conductrix</name>
    <dbReference type="NCBI Taxonomy" id="554055"/>
    <lineage>
        <taxon>Eukaryota</taxon>
        <taxon>Viridiplantae</taxon>
        <taxon>Chlorophyta</taxon>
        <taxon>core chlorophytes</taxon>
        <taxon>Trebouxiophyceae</taxon>
        <taxon>Chlorellales</taxon>
        <taxon>Chlorellaceae</taxon>
        <taxon>Chlorella clade</taxon>
        <taxon>Micractinium</taxon>
    </lineage>
</organism>
<dbReference type="AlphaFoldDB" id="A0A2P6V9F2"/>
<evidence type="ECO:0000256" key="11">
    <source>
        <dbReference type="RuleBase" id="RU003748"/>
    </source>
</evidence>
<reference evidence="14 15" key="1">
    <citation type="journal article" date="2018" name="Plant J.">
        <title>Genome sequences of Chlorella sorokiniana UTEX 1602 and Micractinium conductrix SAG 241.80: implications to maltose excretion by a green alga.</title>
        <authorList>
            <person name="Arriola M.B."/>
            <person name="Velmurugan N."/>
            <person name="Zhang Y."/>
            <person name="Plunkett M.H."/>
            <person name="Hondzo H."/>
            <person name="Barney B.M."/>
        </authorList>
    </citation>
    <scope>NUCLEOTIDE SEQUENCE [LARGE SCALE GENOMIC DNA]</scope>
    <source>
        <strain evidence="14 15">SAG 241.80</strain>
    </source>
</reference>
<dbReference type="NCBIfam" id="NF001756">
    <property type="entry name" value="PRK00484.1"/>
    <property type="match status" value="1"/>
</dbReference>
<keyword evidence="4" id="KW-0479">Metal-binding</keyword>
<dbReference type="EC" id="6.1.1.6" evidence="2 11"/>
<evidence type="ECO:0000256" key="10">
    <source>
        <dbReference type="ARBA" id="ARBA00048573"/>
    </source>
</evidence>